<feature type="region of interest" description="Disordered" evidence="1">
    <location>
        <begin position="36"/>
        <end position="67"/>
    </location>
</feature>
<dbReference type="AlphaFoldDB" id="A0A8J9T8J6"/>
<dbReference type="InterPro" id="IPR044736">
    <property type="entry name" value="Gid1/RanBPM/SPLA_SPRY"/>
</dbReference>
<dbReference type="Proteomes" id="UP000836788">
    <property type="component" value="Chromosome 9"/>
</dbReference>
<name>A0A8J9T8J6_PHATR</name>
<proteinExistence type="predicted"/>
<protein>
    <recommendedName>
        <fullName evidence="2">B30.2/SPRY domain-containing protein</fullName>
    </recommendedName>
</protein>
<dbReference type="SMART" id="SM00449">
    <property type="entry name" value="SPRY"/>
    <property type="match status" value="1"/>
</dbReference>
<dbReference type="InterPro" id="IPR013320">
    <property type="entry name" value="ConA-like_dom_sf"/>
</dbReference>
<sequence length="567" mass="62886">MTTTTTATTFPHPSTIDDLLSRDSSRPRLVSWDGLETNETADDQVRPVGFGKNHRTSYHSSSMSTSTDISDYNTAAMTSRSSSGSLESVASETTNAASVNNPALPRVSVSVTPLPTSTLPLPLKRKRSNVRSSRTTRKQQQQQHRTTSVQTLDGLSDDLQLYISSFLETSDIRRVMQVSHRYRRVFVSDESEGLWKDLVHRAWPWLKTEQAVLVDALDLPTPCPEGTNSANMSLLLSLACEKATCVDESHFSPVKWSRSLRRWRPRNNAVAELQTVLASNGIPAVQFTGLVGKGDRCIRADHPLARPQALDHKTNFTTIHNRSPVASSKKKAAQFLHKLCCSTKSATEQRWRPFVAPFRASIGSSAPDTTLSGTHEDVYVHLTPRLISYFEVRILEAPRRLNEPTTLDAFRNHNLTANGITASECVAVGIANAAFTLHARMPGWDPHSYGYHGDDGGIFHASGHMVKTYGPTYGVGDVVGCGIDYVHGVVFYTLNGRYLGQAFVLSPDDLHRDWYPVVGMDTNCLVQCNFGVHEPFLFDLQRKIESQRHLIVDTLLQSRSSPTPRRS</sequence>
<dbReference type="CDD" id="cd12885">
    <property type="entry name" value="SPRY_RanBP_like"/>
    <property type="match status" value="1"/>
</dbReference>
<evidence type="ECO:0000259" key="2">
    <source>
        <dbReference type="PROSITE" id="PS50188"/>
    </source>
</evidence>
<dbReference type="InterPro" id="IPR036047">
    <property type="entry name" value="F-box-like_dom_sf"/>
</dbReference>
<dbReference type="SUPFAM" id="SSF81383">
    <property type="entry name" value="F-box domain"/>
    <property type="match status" value="1"/>
</dbReference>
<evidence type="ECO:0000313" key="3">
    <source>
        <dbReference type="EMBL" id="CAG9294718.1"/>
    </source>
</evidence>
<feature type="compositionally biased region" description="Low complexity" evidence="1">
    <location>
        <begin position="58"/>
        <end position="67"/>
    </location>
</feature>
<feature type="compositionally biased region" description="Low complexity" evidence="1">
    <location>
        <begin position="138"/>
        <end position="149"/>
    </location>
</feature>
<dbReference type="InterPro" id="IPR043136">
    <property type="entry name" value="B30.2/SPRY_sf"/>
</dbReference>
<dbReference type="InterPro" id="IPR001870">
    <property type="entry name" value="B30.2/SPRY"/>
</dbReference>
<feature type="compositionally biased region" description="Low complexity" evidence="1">
    <location>
        <begin position="111"/>
        <end position="122"/>
    </location>
</feature>
<accession>A0A8J9T8J6</accession>
<dbReference type="InterPro" id="IPR003877">
    <property type="entry name" value="SPRY_dom"/>
</dbReference>
<dbReference type="Gene3D" id="2.60.120.920">
    <property type="match status" value="1"/>
</dbReference>
<dbReference type="SUPFAM" id="SSF49899">
    <property type="entry name" value="Concanavalin A-like lectins/glucanases"/>
    <property type="match status" value="1"/>
</dbReference>
<organism evidence="3">
    <name type="scientific">Phaeodactylum tricornutum</name>
    <name type="common">Diatom</name>
    <dbReference type="NCBI Taxonomy" id="2850"/>
    <lineage>
        <taxon>Eukaryota</taxon>
        <taxon>Sar</taxon>
        <taxon>Stramenopiles</taxon>
        <taxon>Ochrophyta</taxon>
        <taxon>Bacillariophyta</taxon>
        <taxon>Bacillariophyceae</taxon>
        <taxon>Bacillariophycidae</taxon>
        <taxon>Naviculales</taxon>
        <taxon>Phaeodactylaceae</taxon>
        <taxon>Phaeodactylum</taxon>
    </lineage>
</organism>
<dbReference type="Gene3D" id="1.20.1280.50">
    <property type="match status" value="1"/>
</dbReference>
<evidence type="ECO:0000256" key="1">
    <source>
        <dbReference type="SAM" id="MobiDB-lite"/>
    </source>
</evidence>
<feature type="region of interest" description="Disordered" evidence="1">
    <location>
        <begin position="1"/>
        <end position="22"/>
    </location>
</feature>
<dbReference type="Pfam" id="PF00622">
    <property type="entry name" value="SPRY"/>
    <property type="match status" value="1"/>
</dbReference>
<feature type="domain" description="B30.2/SPRY" evidence="2">
    <location>
        <begin position="338"/>
        <end position="535"/>
    </location>
</feature>
<dbReference type="PROSITE" id="PS50188">
    <property type="entry name" value="B302_SPRY"/>
    <property type="match status" value="1"/>
</dbReference>
<dbReference type="EMBL" id="OU594950">
    <property type="protein sequence ID" value="CAG9294718.1"/>
    <property type="molecule type" value="Genomic_DNA"/>
</dbReference>
<dbReference type="PANTHER" id="PTHR12864">
    <property type="entry name" value="RAN BINDING PROTEIN 9-RELATED"/>
    <property type="match status" value="1"/>
</dbReference>
<gene>
    <name evidence="3" type="ORF">PTTT1_LOCUS55600</name>
</gene>
<dbReference type="InterPro" id="IPR050618">
    <property type="entry name" value="Ubq-SigPath_Reg"/>
</dbReference>
<reference evidence="3" key="1">
    <citation type="submission" date="2022-02" db="EMBL/GenBank/DDBJ databases">
        <authorList>
            <person name="Giguere J D."/>
        </authorList>
    </citation>
    <scope>NUCLEOTIDE SEQUENCE</scope>
    <source>
        <strain evidence="3">CCAP 1055/1</strain>
    </source>
</reference>
<feature type="region of interest" description="Disordered" evidence="1">
    <location>
        <begin position="111"/>
        <end position="149"/>
    </location>
</feature>
<feature type="compositionally biased region" description="Basic residues" evidence="1">
    <location>
        <begin position="123"/>
        <end position="137"/>
    </location>
</feature>